<dbReference type="PANTHER" id="PTHR12281:SF31">
    <property type="entry name" value="DCN1-LIKE PROTEIN 3"/>
    <property type="match status" value="1"/>
</dbReference>
<dbReference type="EMBL" id="CYKH01000236">
    <property type="protein sequence ID" value="CUI12352.1"/>
    <property type="molecule type" value="Genomic_DNA"/>
</dbReference>
<gene>
    <name evidence="3" type="ORF">BSAL_58735</name>
</gene>
<dbReference type="Gene3D" id="1.10.238.200">
    <property type="entry name" value="Cullin, PONY binding domain"/>
    <property type="match status" value="1"/>
</dbReference>
<dbReference type="GO" id="GO:0097602">
    <property type="term" value="F:cullin family protein binding"/>
    <property type="evidence" value="ECO:0007669"/>
    <property type="project" value="TreeGrafter"/>
</dbReference>
<dbReference type="Pfam" id="PF03556">
    <property type="entry name" value="Cullin_binding"/>
    <property type="match status" value="1"/>
</dbReference>
<protein>
    <recommendedName>
        <fullName evidence="1">Defective in cullin neddylation protein</fullName>
    </recommendedName>
</protein>
<keyword evidence="4" id="KW-1185">Reference proteome</keyword>
<dbReference type="InterPro" id="IPR005176">
    <property type="entry name" value="PONY_dom"/>
</dbReference>
<evidence type="ECO:0000313" key="4">
    <source>
        <dbReference type="Proteomes" id="UP000051952"/>
    </source>
</evidence>
<feature type="domain" description="DCUN1" evidence="2">
    <location>
        <begin position="139"/>
        <end position="347"/>
    </location>
</feature>
<organism evidence="3 4">
    <name type="scientific">Bodo saltans</name>
    <name type="common">Flagellated protozoan</name>
    <dbReference type="NCBI Taxonomy" id="75058"/>
    <lineage>
        <taxon>Eukaryota</taxon>
        <taxon>Discoba</taxon>
        <taxon>Euglenozoa</taxon>
        <taxon>Kinetoplastea</taxon>
        <taxon>Metakinetoplastina</taxon>
        <taxon>Eubodonida</taxon>
        <taxon>Bodonidae</taxon>
        <taxon>Bodo</taxon>
    </lineage>
</organism>
<dbReference type="OrthoDB" id="27198at2759"/>
<dbReference type="GO" id="GO:0000151">
    <property type="term" value="C:ubiquitin ligase complex"/>
    <property type="evidence" value="ECO:0007669"/>
    <property type="project" value="TreeGrafter"/>
</dbReference>
<accession>A0A0S4KE42</accession>
<dbReference type="GO" id="GO:0032182">
    <property type="term" value="F:ubiquitin-like protein binding"/>
    <property type="evidence" value="ECO:0007669"/>
    <property type="project" value="TreeGrafter"/>
</dbReference>
<dbReference type="GO" id="GO:0031624">
    <property type="term" value="F:ubiquitin conjugating enzyme binding"/>
    <property type="evidence" value="ECO:0007669"/>
    <property type="project" value="TreeGrafter"/>
</dbReference>
<dbReference type="Gene3D" id="1.10.238.10">
    <property type="entry name" value="EF-hand"/>
    <property type="match status" value="1"/>
</dbReference>
<dbReference type="InterPro" id="IPR042460">
    <property type="entry name" value="DCN1-like_PONY"/>
</dbReference>
<dbReference type="PROSITE" id="PS51229">
    <property type="entry name" value="DCUN1"/>
    <property type="match status" value="1"/>
</dbReference>
<evidence type="ECO:0000256" key="1">
    <source>
        <dbReference type="RuleBase" id="RU410713"/>
    </source>
</evidence>
<sequence length="368" mass="42092">MGACISNEEGVEHRVVEQQPIIPIESYFCNYDELSVSCQRWVDAVEDQGALWAQCEGGIPENIRLRALPKVQQFCQQDPSQWKRFMFHELSVNLRGLDEAFHQCSLLAPVVPATTLQRVRSTNSNGASCSGVDEPGIDASECCLDDAFSGAAIPYLSELLSIPNEVHGLLLFNRLLLGDKQRSLLDLSPSKMKKTGFAITEWTVKRRDWIRGWVKLQCFSISDARRYVQSLSAEFTSWTLEDHSFKLFHKFIFRFLPKDTALQQEAIPQEEAVRLLSLELNSKWSLSQYFCAFVHHRNTKRYITVDQWDSIIDFAVAFRYEINLLQYEGQQSSAWPMLMDAFIESTMAMFHQPQELGNSISMLSQAPQ</sequence>
<dbReference type="InterPro" id="IPR014764">
    <property type="entry name" value="DCN-prot"/>
</dbReference>
<reference evidence="4" key="1">
    <citation type="submission" date="2015-09" db="EMBL/GenBank/DDBJ databases">
        <authorList>
            <consortium name="Pathogen Informatics"/>
        </authorList>
    </citation>
    <scope>NUCLEOTIDE SEQUENCE [LARGE SCALE GENOMIC DNA]</scope>
    <source>
        <strain evidence="4">Lake Konstanz</strain>
    </source>
</reference>
<evidence type="ECO:0000313" key="3">
    <source>
        <dbReference type="EMBL" id="CUI12352.1"/>
    </source>
</evidence>
<dbReference type="VEuPathDB" id="TriTrypDB:BSAL_58735"/>
<dbReference type="AlphaFoldDB" id="A0A0S4KE42"/>
<proteinExistence type="predicted"/>
<dbReference type="Proteomes" id="UP000051952">
    <property type="component" value="Unassembled WGS sequence"/>
</dbReference>
<comment type="function">
    <text evidence="1">Neddylation of cullins play an essential role in the regulation of SCF-type complexes activity.</text>
</comment>
<evidence type="ECO:0000259" key="2">
    <source>
        <dbReference type="PROSITE" id="PS51229"/>
    </source>
</evidence>
<dbReference type="GO" id="GO:0045116">
    <property type="term" value="P:protein neddylation"/>
    <property type="evidence" value="ECO:0007669"/>
    <property type="project" value="TreeGrafter"/>
</dbReference>
<name>A0A0S4KE42_BODSA</name>
<dbReference type="PANTHER" id="PTHR12281">
    <property type="entry name" value="RP42 RELATED"/>
    <property type="match status" value="1"/>
</dbReference>